<keyword evidence="1" id="KW-1185">Reference proteome</keyword>
<dbReference type="RefSeq" id="XP_010243158.1">
    <property type="nucleotide sequence ID" value="XM_010244856.2"/>
</dbReference>
<dbReference type="SUPFAM" id="SSF54403">
    <property type="entry name" value="Cystatin/monellin"/>
    <property type="match status" value="1"/>
</dbReference>
<organism evidence="1 2">
    <name type="scientific">Nelumbo nucifera</name>
    <name type="common">Sacred lotus</name>
    <dbReference type="NCBI Taxonomy" id="4432"/>
    <lineage>
        <taxon>Eukaryota</taxon>
        <taxon>Viridiplantae</taxon>
        <taxon>Streptophyta</taxon>
        <taxon>Embryophyta</taxon>
        <taxon>Tracheophyta</taxon>
        <taxon>Spermatophyta</taxon>
        <taxon>Magnoliopsida</taxon>
        <taxon>Proteales</taxon>
        <taxon>Nelumbonaceae</taxon>
        <taxon>Nelumbo</taxon>
    </lineage>
</organism>
<dbReference type="Pfam" id="PF16845">
    <property type="entry name" value="SQAPI"/>
    <property type="match status" value="1"/>
</dbReference>
<dbReference type="FunCoup" id="A0A1U7Z824">
    <property type="interactions" value="2"/>
</dbReference>
<dbReference type="GeneID" id="104587305"/>
<proteinExistence type="predicted"/>
<accession>A0A1U7Z824</accession>
<sequence>MAAPATYRPSALLLALLFVGLCCSSTVVVGFGRKVGGRTEIEDVKDNEEVQELGRFSVEEFNRSQREEERSRGNVYLVFSEVVRAERQVVSGIKYYLNVEALEEGEAKKFDAVVVVKPWLESKQLLTFIPCTN</sequence>
<gene>
    <name evidence="2" type="primary">LOC104587305</name>
</gene>
<dbReference type="InterPro" id="IPR000010">
    <property type="entry name" value="Cystatin_dom"/>
</dbReference>
<name>A0A1U7Z824_NELNU</name>
<dbReference type="AlphaFoldDB" id="A0A1U7Z824"/>
<dbReference type="GO" id="GO:0004869">
    <property type="term" value="F:cysteine-type endopeptidase inhibitor activity"/>
    <property type="evidence" value="ECO:0007669"/>
    <property type="project" value="InterPro"/>
</dbReference>
<dbReference type="KEGG" id="nnu:104587305"/>
<dbReference type="Gene3D" id="3.10.450.10">
    <property type="match status" value="1"/>
</dbReference>
<dbReference type="CDD" id="cd00042">
    <property type="entry name" value="CY"/>
    <property type="match status" value="1"/>
</dbReference>
<protein>
    <submittedName>
        <fullName evidence="2">Cysteine proteinase inhibitor 4-like</fullName>
    </submittedName>
</protein>
<dbReference type="InterPro" id="IPR018073">
    <property type="entry name" value="Prot_inh_cystat_CS"/>
</dbReference>
<reference evidence="2" key="1">
    <citation type="submission" date="2025-08" db="UniProtKB">
        <authorList>
            <consortium name="RefSeq"/>
        </authorList>
    </citation>
    <scope>IDENTIFICATION</scope>
</reference>
<evidence type="ECO:0000313" key="1">
    <source>
        <dbReference type="Proteomes" id="UP000189703"/>
    </source>
</evidence>
<dbReference type="Proteomes" id="UP000189703">
    <property type="component" value="Unplaced"/>
</dbReference>
<dbReference type="PROSITE" id="PS00287">
    <property type="entry name" value="CYSTATIN"/>
    <property type="match status" value="1"/>
</dbReference>
<dbReference type="PANTHER" id="PTHR47373:SF1">
    <property type="entry name" value="CYSTEINE PROTEINASE INHIBITOR 2"/>
    <property type="match status" value="1"/>
</dbReference>
<dbReference type="eggNOG" id="ENOG502S4YZ">
    <property type="taxonomic scope" value="Eukaryota"/>
</dbReference>
<dbReference type="InterPro" id="IPR046350">
    <property type="entry name" value="Cystatin_sf"/>
</dbReference>
<dbReference type="OrthoDB" id="1908104at2759"/>
<evidence type="ECO:0000313" key="2">
    <source>
        <dbReference type="RefSeq" id="XP_010243158.1"/>
    </source>
</evidence>
<dbReference type="SMART" id="SM00043">
    <property type="entry name" value="CY"/>
    <property type="match status" value="1"/>
</dbReference>
<dbReference type="PANTHER" id="PTHR47373">
    <property type="entry name" value="CYSTEINE PROTEINASE INHIBITOR 2"/>
    <property type="match status" value="1"/>
</dbReference>
<dbReference type="OMA" id="HRGIHKM"/>